<gene>
    <name evidence="7" type="ORF">MNV_1170011</name>
</gene>
<dbReference type="RefSeq" id="WP_096203767.1">
    <property type="nucleotide sequence ID" value="NZ_FZMP01000021.1"/>
</dbReference>
<feature type="transmembrane region" description="Helical" evidence="5">
    <location>
        <begin position="240"/>
        <end position="260"/>
    </location>
</feature>
<evidence type="ECO:0000256" key="4">
    <source>
        <dbReference type="ARBA" id="ARBA00023136"/>
    </source>
</evidence>
<evidence type="ECO:0000313" key="7">
    <source>
        <dbReference type="EMBL" id="SNQ59380.1"/>
    </source>
</evidence>
<keyword evidence="8" id="KW-1185">Reference proteome</keyword>
<keyword evidence="4 5" id="KW-0472">Membrane</keyword>
<dbReference type="GO" id="GO:0006465">
    <property type="term" value="P:signal peptide processing"/>
    <property type="evidence" value="ECO:0007669"/>
    <property type="project" value="InterPro"/>
</dbReference>
<dbReference type="InterPro" id="IPR019533">
    <property type="entry name" value="Peptidase_S26"/>
</dbReference>
<dbReference type="Gene3D" id="2.10.109.10">
    <property type="entry name" value="Umud Fragment, subunit A"/>
    <property type="match status" value="1"/>
</dbReference>
<protein>
    <recommendedName>
        <fullName evidence="6">Peptidase S26 domain-containing protein</fullName>
    </recommendedName>
</protein>
<dbReference type="Pfam" id="PF10502">
    <property type="entry name" value="Peptidase_S26"/>
    <property type="match status" value="1"/>
</dbReference>
<dbReference type="InterPro" id="IPR036286">
    <property type="entry name" value="LexA/Signal_pep-like_sf"/>
</dbReference>
<feature type="transmembrane region" description="Helical" evidence="5">
    <location>
        <begin position="97"/>
        <end position="124"/>
    </location>
</feature>
<dbReference type="AlphaFoldDB" id="A0A284VJF3"/>
<keyword evidence="3 5" id="KW-1133">Transmembrane helix</keyword>
<keyword evidence="2 5" id="KW-0812">Transmembrane</keyword>
<evidence type="ECO:0000313" key="8">
    <source>
        <dbReference type="Proteomes" id="UP000218615"/>
    </source>
</evidence>
<accession>A0A284VJF3</accession>
<dbReference type="EMBL" id="FZMP01000021">
    <property type="protein sequence ID" value="SNQ59380.1"/>
    <property type="molecule type" value="Genomic_DNA"/>
</dbReference>
<feature type="transmembrane region" description="Helical" evidence="5">
    <location>
        <begin position="23"/>
        <end position="46"/>
    </location>
</feature>
<dbReference type="InterPro" id="IPR001733">
    <property type="entry name" value="Peptidase_S26B"/>
</dbReference>
<dbReference type="Proteomes" id="UP000218615">
    <property type="component" value="Unassembled WGS sequence"/>
</dbReference>
<feature type="domain" description="Peptidase S26" evidence="6">
    <location>
        <begin position="99"/>
        <end position="178"/>
    </location>
</feature>
<comment type="subcellular location">
    <subcellularLocation>
        <location evidence="1">Membrane</location>
    </subcellularLocation>
</comment>
<evidence type="ECO:0000256" key="2">
    <source>
        <dbReference type="ARBA" id="ARBA00022692"/>
    </source>
</evidence>
<evidence type="ECO:0000256" key="3">
    <source>
        <dbReference type="ARBA" id="ARBA00022989"/>
    </source>
</evidence>
<organism evidence="7 8">
    <name type="scientific">Candidatus Methanoperedens nitratireducens</name>
    <dbReference type="NCBI Taxonomy" id="1392998"/>
    <lineage>
        <taxon>Archaea</taxon>
        <taxon>Methanobacteriati</taxon>
        <taxon>Methanobacteriota</taxon>
        <taxon>Stenosarchaea group</taxon>
        <taxon>Methanomicrobia</taxon>
        <taxon>Methanosarcinales</taxon>
        <taxon>ANME-2 cluster</taxon>
        <taxon>Candidatus Methanoperedentaceae</taxon>
        <taxon>Candidatus Methanoperedens</taxon>
    </lineage>
</organism>
<dbReference type="NCBIfam" id="TIGR02228">
    <property type="entry name" value="sigpep_I_arch"/>
    <property type="match status" value="1"/>
</dbReference>
<dbReference type="OrthoDB" id="4822at2157"/>
<evidence type="ECO:0000259" key="6">
    <source>
        <dbReference type="Pfam" id="PF10502"/>
    </source>
</evidence>
<name>A0A284VJF3_9EURY</name>
<sequence>MSLDQIIPQEISSMLRELAESRAFYPTMVYPALTAITTGVILYLLITRQEFIKHMTGSTIKLLLNTGKYLKKQRTETEVKIIYRSLKRKKAIRTETLIEMGSFALGGFIIIAILTKTLFLALVITQSMAPLIMPGDLVVTEAFTKNISVGDVIAFTPPDKDRMYVHRVTSISPEGVIRTKGDNALPDTWKLSKDNVVGKTVSINQKPIVIKGLGFYLMPINDPMIESDPNYKNIRNSIKVVQTFGPIISIIILFITLLIMRKK</sequence>
<evidence type="ECO:0000256" key="1">
    <source>
        <dbReference type="ARBA" id="ARBA00004370"/>
    </source>
</evidence>
<dbReference type="GO" id="GO:0004252">
    <property type="term" value="F:serine-type endopeptidase activity"/>
    <property type="evidence" value="ECO:0007669"/>
    <property type="project" value="InterPro"/>
</dbReference>
<reference evidence="8" key="1">
    <citation type="submission" date="2017-06" db="EMBL/GenBank/DDBJ databases">
        <authorList>
            <person name="Cremers G."/>
        </authorList>
    </citation>
    <scope>NUCLEOTIDE SEQUENCE [LARGE SCALE GENOMIC DNA]</scope>
</reference>
<evidence type="ECO:0000256" key="5">
    <source>
        <dbReference type="SAM" id="Phobius"/>
    </source>
</evidence>
<proteinExistence type="predicted"/>
<dbReference type="GO" id="GO:0016020">
    <property type="term" value="C:membrane"/>
    <property type="evidence" value="ECO:0007669"/>
    <property type="project" value="UniProtKB-SubCell"/>
</dbReference>
<dbReference type="SUPFAM" id="SSF51306">
    <property type="entry name" value="LexA/Signal peptidase"/>
    <property type="match status" value="1"/>
</dbReference>
<dbReference type="CDD" id="cd06462">
    <property type="entry name" value="Peptidase_S24_S26"/>
    <property type="match status" value="1"/>
</dbReference>